<dbReference type="OrthoDB" id="197283at2"/>
<dbReference type="Proteomes" id="UP000318331">
    <property type="component" value="Unassembled WGS sequence"/>
</dbReference>
<comment type="caution">
    <text evidence="1">The sequence shown here is derived from an EMBL/GenBank/DDBJ whole genome shotgun (WGS) entry which is preliminary data.</text>
</comment>
<name>A0A543I5E5_9MICO</name>
<keyword evidence="2" id="KW-1185">Reference proteome</keyword>
<evidence type="ECO:0000313" key="2">
    <source>
        <dbReference type="Proteomes" id="UP000318331"/>
    </source>
</evidence>
<evidence type="ECO:0000313" key="1">
    <source>
        <dbReference type="EMBL" id="TQM65815.1"/>
    </source>
</evidence>
<dbReference type="RefSeq" id="WP_141915747.1">
    <property type="nucleotide sequence ID" value="NZ_BAAAYS010000001.1"/>
</dbReference>
<proteinExistence type="predicted"/>
<gene>
    <name evidence="1" type="ORF">FB466_0628</name>
</gene>
<reference evidence="1 2" key="1">
    <citation type="submission" date="2019-06" db="EMBL/GenBank/DDBJ databases">
        <title>Sequencing the genomes of 1000 actinobacteria strains.</title>
        <authorList>
            <person name="Klenk H.-P."/>
        </authorList>
    </citation>
    <scope>NUCLEOTIDE SEQUENCE [LARGE SCALE GENOMIC DNA]</scope>
    <source>
        <strain evidence="1 2">DSM 18031</strain>
    </source>
</reference>
<dbReference type="AlphaFoldDB" id="A0A543I5E5"/>
<protein>
    <submittedName>
        <fullName evidence="1">Uncharacterized protein</fullName>
    </submittedName>
</protein>
<sequence length="114" mass="12404">MNHTISAPQNGAKPEPIPVLLNSDGDELYIQELVRTTEGITLGPGSLMTRLGRINKVAKRGDRGGARVVWEWWSEGWYGEARSRAAAISDMLADAGYVQVPDTAIIPPLFEVGE</sequence>
<accession>A0A543I5E5</accession>
<dbReference type="EMBL" id="VFPN01000001">
    <property type="protein sequence ID" value="TQM65815.1"/>
    <property type="molecule type" value="Genomic_DNA"/>
</dbReference>
<organism evidence="1 2">
    <name type="scientific">Klugiella xanthotipulae</name>
    <dbReference type="NCBI Taxonomy" id="244735"/>
    <lineage>
        <taxon>Bacteria</taxon>
        <taxon>Bacillati</taxon>
        <taxon>Actinomycetota</taxon>
        <taxon>Actinomycetes</taxon>
        <taxon>Micrococcales</taxon>
        <taxon>Microbacteriaceae</taxon>
        <taxon>Klugiella</taxon>
    </lineage>
</organism>